<accession>A0A4Y5Z634</accession>
<dbReference type="EMBL" id="CP041046">
    <property type="protein sequence ID" value="QDE40912.1"/>
    <property type="molecule type" value="Genomic_DNA"/>
</dbReference>
<sequence>MALLLLSGAAGAMQPALVTVHVKVRQPDTGEPAPGIRVKVGYWRCVLVVACAIKPLAEGTTGPDGEVTLVVERRTSMVVQDLACPEEVTMLAQKIPPDEIKEGEVIVEVTARKVVCRPHNSQAARQLQGSEHHDPS</sequence>
<organism evidence="1 2">
    <name type="scientific">Luteibacter pinisoli</name>
    <dbReference type="NCBI Taxonomy" id="2589080"/>
    <lineage>
        <taxon>Bacteria</taxon>
        <taxon>Pseudomonadati</taxon>
        <taxon>Pseudomonadota</taxon>
        <taxon>Gammaproteobacteria</taxon>
        <taxon>Lysobacterales</taxon>
        <taxon>Rhodanobacteraceae</taxon>
        <taxon>Luteibacter</taxon>
    </lineage>
</organism>
<proteinExistence type="predicted"/>
<name>A0A4Y5Z634_9GAMM</name>
<dbReference type="AlphaFoldDB" id="A0A4Y5Z634"/>
<evidence type="ECO:0000313" key="1">
    <source>
        <dbReference type="EMBL" id="QDE40912.1"/>
    </source>
</evidence>
<dbReference type="RefSeq" id="WP_139984837.1">
    <property type="nucleotide sequence ID" value="NZ_CP041046.1"/>
</dbReference>
<reference evidence="1 2" key="1">
    <citation type="submission" date="2019-06" db="EMBL/GenBank/DDBJ databases">
        <title>A complete genome sequence for Luteibacter pinisoli MAH-14.</title>
        <authorList>
            <person name="Baltrus D.A."/>
        </authorList>
    </citation>
    <scope>NUCLEOTIDE SEQUENCE [LARGE SCALE GENOMIC DNA]</scope>
    <source>
        <strain evidence="1 2">MAH-14</strain>
    </source>
</reference>
<gene>
    <name evidence="1" type="ORF">FIV34_17685</name>
</gene>
<evidence type="ECO:0000313" key="2">
    <source>
        <dbReference type="Proteomes" id="UP000316093"/>
    </source>
</evidence>
<dbReference type="Proteomes" id="UP000316093">
    <property type="component" value="Chromosome"/>
</dbReference>
<keyword evidence="2" id="KW-1185">Reference proteome</keyword>
<dbReference type="KEGG" id="lpy:FIV34_17685"/>
<protein>
    <submittedName>
        <fullName evidence="1">Uncharacterized protein</fullName>
    </submittedName>
</protein>